<dbReference type="InterPro" id="IPR053016">
    <property type="entry name" value="CTF18-RFC_complex"/>
</dbReference>
<feature type="region of interest" description="Disordered" evidence="4">
    <location>
        <begin position="79"/>
        <end position="148"/>
    </location>
</feature>
<protein>
    <submittedName>
        <fullName evidence="6">Chromosome transmission fidelity factor 18</fullName>
    </submittedName>
</protein>
<keyword evidence="2" id="KW-0539">Nucleus</keyword>
<accession>A0AAD8YNJ7</accession>
<proteinExistence type="inferred from homology"/>
<dbReference type="InterPro" id="IPR003959">
    <property type="entry name" value="ATPase_AAA_core"/>
</dbReference>
<feature type="region of interest" description="Disordered" evidence="4">
    <location>
        <begin position="1086"/>
        <end position="1110"/>
    </location>
</feature>
<dbReference type="InterPro" id="IPR027417">
    <property type="entry name" value="P-loop_NTPase"/>
</dbReference>
<dbReference type="Proteomes" id="UP001224775">
    <property type="component" value="Unassembled WGS sequence"/>
</dbReference>
<dbReference type="Gene3D" id="3.40.50.300">
    <property type="entry name" value="P-loop containing nucleotide triphosphate hydrolases"/>
    <property type="match status" value="1"/>
</dbReference>
<evidence type="ECO:0000313" key="6">
    <source>
        <dbReference type="EMBL" id="KAK1748351.1"/>
    </source>
</evidence>
<feature type="compositionally biased region" description="Basic and acidic residues" evidence="4">
    <location>
        <begin position="380"/>
        <end position="404"/>
    </location>
</feature>
<sequence length="1179" mass="130356">APELSVRYGTIQYAFKSHRLAVEAQEAYYEGLIAAHKKKIMNDYDEPDMDDMINDYIADQEEGPPEDEEFDEAPDPYEFEEKQPVNNINTNNNNNNGVMNDNAANNDTAAEPPTIDDDDEDEEDDVPKVISTDATSPVAVSSLPRNNGNDIYGFERFTGVTGWRSTANTMTKAQLKQSKNGATVMEATGWKKKKEEVLNNSDDISMNDDDSSIMDTDEMDNGRVRSKREMNSSNNGPAVADAQLVRFRERQEKECLGRTWGVVASTNWCGMNEERFVHGKKTNMDSSLPRLGEDSMAVTIANGTRTFVKRSTRTIVGEVSSNKADEDDKEINLLGLPMSELIRRADIIQKRAIRRKLEREERYGKKANAVKEDDTMDETDTNKENDNSEDKEVPEPRVKPITKEEIKRQLEAEKHRREVQFQQRLWVDKHAPTTISHLLSDERTNREVLRALRGWDPYVFKKDAPARPTPAYTRKYQGQQQQYNGKGNSSKGQDDKNRGKEKKNGDDDENVNNQKVDLRPDERSRVILLSGPPGVGKSTLAHIVCKHAGYRPIEVNASDERSASALTERVTRAMESSTLKMGEDSKSGKAGKPNCIILDEVDGADAKSSIAALVNIVRADIPAPSKTGGKKGKGARPTYLRRPIILICNHKHAPALRPILPYAKQFDVQPPNPERLAGRLRAVLSAERMSVVAGGMLLHRLVASTGGDIRSCLYALQFASARARELTMKKRERDGVQSGEDNGVIMCDISSTLMSALDKSTGLKDMQGDVAGTVATVFRKKKSSGKNKRQKTATGASSLVASDNAVDFVLESVNHFGDNSKTLDCLFMNVNRVSYVDPTLDRCSVAFEWLSEADTFRSHKSNVAMNNSAEHHSMQKFYIPTAAAAIHVLCCVETKPDLTFSTRPLSDMNYQNQANVSLVQRFVEGLAPRARSGVGGGTNNVVADVIPYSLWLLSAGDGKHSLSKPVSSVEMLSVEEKVAFSAHVATLRALGLTYIKEDFGFNNARNFDNGLNENVRLEPEIDKLVKFEGIDNTGRKQVPALLKELLAHGATVAALRERELEAKEAQDASEKVAFKKDVPKEVSPSKLTFKASTTPAKSLPKPKTGNNSAAKNFLGKRAAKAKEAKSAKRAARVGFDRSKKTKFANTGSGVELAKVIRFKYQKGFSQAVRAPCPLEDLIN</sequence>
<feature type="non-terminal residue" evidence="6">
    <location>
        <position position="1"/>
    </location>
</feature>
<dbReference type="GO" id="GO:0005634">
    <property type="term" value="C:nucleus"/>
    <property type="evidence" value="ECO:0007669"/>
    <property type="project" value="UniProtKB-SubCell"/>
</dbReference>
<comment type="caution">
    <text evidence="6">The sequence shown here is derived from an EMBL/GenBank/DDBJ whole genome shotgun (WGS) entry which is preliminary data.</text>
</comment>
<comment type="subcellular location">
    <subcellularLocation>
        <location evidence="1">Nucleus</location>
    </subcellularLocation>
</comment>
<feature type="compositionally biased region" description="Polar residues" evidence="4">
    <location>
        <begin position="132"/>
        <end position="148"/>
    </location>
</feature>
<dbReference type="EMBL" id="JATAAI010000001">
    <property type="protein sequence ID" value="KAK1748351.1"/>
    <property type="molecule type" value="Genomic_DNA"/>
</dbReference>
<reference evidence="6" key="1">
    <citation type="submission" date="2023-06" db="EMBL/GenBank/DDBJ databases">
        <title>Survivors Of The Sea: Transcriptome response of Skeletonema marinoi to long-term dormancy.</title>
        <authorList>
            <person name="Pinder M.I.M."/>
            <person name="Kourtchenko O."/>
            <person name="Robertson E.K."/>
            <person name="Larsson T."/>
            <person name="Maumus F."/>
            <person name="Osuna-Cruz C.M."/>
            <person name="Vancaester E."/>
            <person name="Stenow R."/>
            <person name="Vandepoele K."/>
            <person name="Ploug H."/>
            <person name="Bruchert V."/>
            <person name="Godhe A."/>
            <person name="Topel M."/>
        </authorList>
    </citation>
    <scope>NUCLEOTIDE SEQUENCE</scope>
    <source>
        <strain evidence="6">R05AC</strain>
    </source>
</reference>
<evidence type="ECO:0000256" key="3">
    <source>
        <dbReference type="ARBA" id="ARBA00043975"/>
    </source>
</evidence>
<dbReference type="PANTHER" id="PTHR46765:SF1">
    <property type="entry name" value="P-LOOP CONTAINING NUCLEOSIDE TRIPHOSPHATE HYDROLASES SUPERFAMILY PROTEIN"/>
    <property type="match status" value="1"/>
</dbReference>
<dbReference type="AlphaFoldDB" id="A0AAD8YNJ7"/>
<dbReference type="Pfam" id="PF00004">
    <property type="entry name" value="AAA"/>
    <property type="match status" value="1"/>
</dbReference>
<feature type="compositionally biased region" description="Basic and acidic residues" evidence="4">
    <location>
        <begin position="492"/>
        <end position="505"/>
    </location>
</feature>
<feature type="compositionally biased region" description="Low complexity" evidence="4">
    <location>
        <begin position="475"/>
        <end position="488"/>
    </location>
</feature>
<evidence type="ECO:0000259" key="5">
    <source>
        <dbReference type="SMART" id="SM00382"/>
    </source>
</evidence>
<feature type="region of interest" description="Disordered" evidence="4">
    <location>
        <begin position="460"/>
        <end position="523"/>
    </location>
</feature>
<dbReference type="CDD" id="cd00009">
    <property type="entry name" value="AAA"/>
    <property type="match status" value="1"/>
</dbReference>
<dbReference type="Gene3D" id="1.10.8.60">
    <property type="match status" value="1"/>
</dbReference>
<evidence type="ECO:0000256" key="2">
    <source>
        <dbReference type="ARBA" id="ARBA00023242"/>
    </source>
</evidence>
<feature type="compositionally biased region" description="Low complexity" evidence="4">
    <location>
        <begin position="86"/>
        <end position="110"/>
    </location>
</feature>
<evidence type="ECO:0000256" key="4">
    <source>
        <dbReference type="SAM" id="MobiDB-lite"/>
    </source>
</evidence>
<feature type="compositionally biased region" description="Acidic residues" evidence="4">
    <location>
        <begin position="114"/>
        <end position="125"/>
    </location>
</feature>
<keyword evidence="7" id="KW-1185">Reference proteome</keyword>
<feature type="domain" description="AAA+ ATPase" evidence="5">
    <location>
        <begin position="523"/>
        <end position="670"/>
    </location>
</feature>
<feature type="region of interest" description="Disordered" evidence="4">
    <location>
        <begin position="365"/>
        <end position="404"/>
    </location>
</feature>
<evidence type="ECO:0000256" key="1">
    <source>
        <dbReference type="ARBA" id="ARBA00004123"/>
    </source>
</evidence>
<dbReference type="SUPFAM" id="SSF52540">
    <property type="entry name" value="P-loop containing nucleoside triphosphate hydrolases"/>
    <property type="match status" value="1"/>
</dbReference>
<name>A0AAD8YNJ7_9STRA</name>
<dbReference type="SMART" id="SM00382">
    <property type="entry name" value="AAA"/>
    <property type="match status" value="1"/>
</dbReference>
<evidence type="ECO:0000313" key="7">
    <source>
        <dbReference type="Proteomes" id="UP001224775"/>
    </source>
</evidence>
<dbReference type="PANTHER" id="PTHR46765">
    <property type="entry name" value="P-LOOP CONTAINING NUCLEOSIDE TRIPHOSPHATE HYDROLASES SUPERFAMILY PROTEIN"/>
    <property type="match status" value="1"/>
</dbReference>
<gene>
    <name evidence="6" type="ORF">QTG54_000290</name>
</gene>
<dbReference type="InterPro" id="IPR003593">
    <property type="entry name" value="AAA+_ATPase"/>
</dbReference>
<dbReference type="GO" id="GO:0016887">
    <property type="term" value="F:ATP hydrolysis activity"/>
    <property type="evidence" value="ECO:0007669"/>
    <property type="project" value="InterPro"/>
</dbReference>
<comment type="similarity">
    <text evidence="3">Belongs to the activator 1 small subunits family. CTF18 subfamily.</text>
</comment>
<dbReference type="GO" id="GO:0005524">
    <property type="term" value="F:ATP binding"/>
    <property type="evidence" value="ECO:0007669"/>
    <property type="project" value="InterPro"/>
</dbReference>
<organism evidence="6 7">
    <name type="scientific">Skeletonema marinoi</name>
    <dbReference type="NCBI Taxonomy" id="267567"/>
    <lineage>
        <taxon>Eukaryota</taxon>
        <taxon>Sar</taxon>
        <taxon>Stramenopiles</taxon>
        <taxon>Ochrophyta</taxon>
        <taxon>Bacillariophyta</taxon>
        <taxon>Coscinodiscophyceae</taxon>
        <taxon>Thalassiosirophycidae</taxon>
        <taxon>Thalassiosirales</taxon>
        <taxon>Skeletonemataceae</taxon>
        <taxon>Skeletonema</taxon>
        <taxon>Skeletonema marinoi-dohrnii complex</taxon>
    </lineage>
</organism>